<dbReference type="RefSeq" id="WP_136064398.1">
    <property type="nucleotide sequence ID" value="NZ_CAAHFH010000002.1"/>
</dbReference>
<keyword evidence="2" id="KW-1185">Reference proteome</keyword>
<sequence>MRRACFPSSSASSASARFWLQPTPSSRCLIHGRWLKSHPETRRSGSKTTTSVIKTPVYEEELRQTENNQGEIAPGTLQFQIPDDQPASRLGRTNGICWQTVFHGDIARWPDMKQELAFTVYPDS</sequence>
<evidence type="ECO:0000313" key="2">
    <source>
        <dbReference type="Proteomes" id="UP000346198"/>
    </source>
</evidence>
<name>A0A6C2UR49_9BACT</name>
<accession>A0A6C2UR49</accession>
<dbReference type="EMBL" id="CAAHFH010000002">
    <property type="protein sequence ID" value="VGO22775.1"/>
    <property type="molecule type" value="Genomic_DNA"/>
</dbReference>
<proteinExistence type="predicted"/>
<protein>
    <submittedName>
        <fullName evidence="1">Uncharacterized protein</fullName>
    </submittedName>
</protein>
<gene>
    <name evidence="1" type="ORF">SCARR_04872</name>
</gene>
<evidence type="ECO:0000313" key="1">
    <source>
        <dbReference type="EMBL" id="VGO22775.1"/>
    </source>
</evidence>
<organism evidence="1 2">
    <name type="scientific">Pontiella sulfatireligans</name>
    <dbReference type="NCBI Taxonomy" id="2750658"/>
    <lineage>
        <taxon>Bacteria</taxon>
        <taxon>Pseudomonadati</taxon>
        <taxon>Kiritimatiellota</taxon>
        <taxon>Kiritimatiellia</taxon>
        <taxon>Kiritimatiellales</taxon>
        <taxon>Pontiellaceae</taxon>
        <taxon>Pontiella</taxon>
    </lineage>
</organism>
<dbReference type="AlphaFoldDB" id="A0A6C2UR49"/>
<reference evidence="1 2" key="1">
    <citation type="submission" date="2019-04" db="EMBL/GenBank/DDBJ databases">
        <authorList>
            <person name="Van Vliet M D."/>
        </authorList>
    </citation>
    <scope>NUCLEOTIDE SEQUENCE [LARGE SCALE GENOMIC DNA]</scope>
    <source>
        <strain evidence="1 2">F21</strain>
    </source>
</reference>
<dbReference type="Proteomes" id="UP000346198">
    <property type="component" value="Unassembled WGS sequence"/>
</dbReference>